<evidence type="ECO:0000313" key="2">
    <source>
        <dbReference type="Proteomes" id="UP000268870"/>
    </source>
</evidence>
<protein>
    <recommendedName>
        <fullName evidence="3">DUF1433 domain-containing protein</fullName>
    </recommendedName>
</protein>
<organism evidence="1 2">
    <name type="scientific">Streptococcus agalactiae</name>
    <dbReference type="NCBI Taxonomy" id="1311"/>
    <lineage>
        <taxon>Bacteria</taxon>
        <taxon>Bacillati</taxon>
        <taxon>Bacillota</taxon>
        <taxon>Bacilli</taxon>
        <taxon>Lactobacillales</taxon>
        <taxon>Streptococcaceae</taxon>
        <taxon>Streptococcus</taxon>
    </lineage>
</organism>
<proteinExistence type="predicted"/>
<name>A0AB38VNZ4_STRAG</name>
<dbReference type="EMBL" id="LR134265">
    <property type="protein sequence ID" value="VED66182.1"/>
    <property type="molecule type" value="Genomic_DNA"/>
</dbReference>
<dbReference type="Proteomes" id="UP000268870">
    <property type="component" value="Chromosome"/>
</dbReference>
<dbReference type="AlphaFoldDB" id="A0AB38VNZ4"/>
<reference evidence="1 2" key="1">
    <citation type="submission" date="2018-12" db="EMBL/GenBank/DDBJ databases">
        <authorList>
            <consortium name="Pathogen Informatics"/>
        </authorList>
    </citation>
    <scope>NUCLEOTIDE SEQUENCE [LARGE SCALE GENOMIC DNA]</scope>
    <source>
        <strain evidence="1 2">NCTC8184</strain>
    </source>
</reference>
<dbReference type="RefSeq" id="WP_115356957.1">
    <property type="nucleotide sequence ID" value="NZ_LR134265.1"/>
</dbReference>
<evidence type="ECO:0008006" key="3">
    <source>
        <dbReference type="Google" id="ProtNLM"/>
    </source>
</evidence>
<evidence type="ECO:0000313" key="1">
    <source>
        <dbReference type="EMBL" id="VED66182.1"/>
    </source>
</evidence>
<gene>
    <name evidence="1" type="ORF">NCTC8184_02284</name>
</gene>
<sequence length="135" mass="15800">MQKSSKIILLIVALLLLIFSGGFYMKEQQRKEELKRNREYEVSLVKALKNSYSDIKEIQISNPITTTMPGDWRSTVKIIFSDNDEITYRITHNKDDEINRSGSINEKEHLFLSKKHGRTKNHILVEFSTGEKEKR</sequence>
<accession>A0AB38VNZ4</accession>